<dbReference type="Pfam" id="PF22743">
    <property type="entry name" value="PspAA"/>
    <property type="match status" value="1"/>
</dbReference>
<comment type="caution">
    <text evidence="2">The sequence shown here is derived from an EMBL/GenBank/DDBJ whole genome shotgun (WGS) entry which is preliminary data.</text>
</comment>
<dbReference type="Proteomes" id="UP000535511">
    <property type="component" value="Unassembled WGS sequence"/>
</dbReference>
<name>A0A7Y9JCK2_9ACTN</name>
<dbReference type="AlphaFoldDB" id="A0A7Y9JCK2"/>
<evidence type="ECO:0000259" key="1">
    <source>
        <dbReference type="Pfam" id="PF22743"/>
    </source>
</evidence>
<organism evidence="2 3">
    <name type="scientific">Nocardioides panaciterrulae</name>
    <dbReference type="NCBI Taxonomy" id="661492"/>
    <lineage>
        <taxon>Bacteria</taxon>
        <taxon>Bacillati</taxon>
        <taxon>Actinomycetota</taxon>
        <taxon>Actinomycetes</taxon>
        <taxon>Propionibacteriales</taxon>
        <taxon>Nocardioidaceae</taxon>
        <taxon>Nocardioides</taxon>
    </lineage>
</organism>
<dbReference type="RefSeq" id="WP_179663987.1">
    <property type="nucleotide sequence ID" value="NZ_JACCBG010000001.1"/>
</dbReference>
<reference evidence="2 3" key="1">
    <citation type="submission" date="2020-07" db="EMBL/GenBank/DDBJ databases">
        <title>Sequencing the genomes of 1000 actinobacteria strains.</title>
        <authorList>
            <person name="Klenk H.-P."/>
        </authorList>
    </citation>
    <scope>NUCLEOTIDE SEQUENCE [LARGE SCALE GENOMIC DNA]</scope>
    <source>
        <strain evidence="2 3">DSM 21350</strain>
    </source>
</reference>
<sequence length="92" mass="9351">MIVRILGEGQFDVPQDAVTRLNELDAAVEAAVESGDAATFTSALAALLDGVRGAGAPHPAEALDESDSILPPADATLDEVRGLLTDEGLIPG</sequence>
<keyword evidence="3" id="KW-1185">Reference proteome</keyword>
<gene>
    <name evidence="2" type="ORF">BJZ21_002422</name>
</gene>
<evidence type="ECO:0000313" key="2">
    <source>
        <dbReference type="EMBL" id="NYD42339.1"/>
    </source>
</evidence>
<feature type="domain" description="PspA-associated" evidence="1">
    <location>
        <begin position="1"/>
        <end position="92"/>
    </location>
</feature>
<protein>
    <recommendedName>
        <fullName evidence="1">PspA-associated domain-containing protein</fullName>
    </recommendedName>
</protein>
<dbReference type="EMBL" id="JACCBG010000001">
    <property type="protein sequence ID" value="NYD42339.1"/>
    <property type="molecule type" value="Genomic_DNA"/>
</dbReference>
<dbReference type="InterPro" id="IPR054437">
    <property type="entry name" value="PspA-assoc_dom"/>
</dbReference>
<accession>A0A7Y9JCK2</accession>
<proteinExistence type="predicted"/>
<evidence type="ECO:0000313" key="3">
    <source>
        <dbReference type="Proteomes" id="UP000535511"/>
    </source>
</evidence>